<dbReference type="AlphaFoldDB" id="A0A5C4S3N9"/>
<evidence type="ECO:0000256" key="2">
    <source>
        <dbReference type="ARBA" id="ARBA00022730"/>
    </source>
</evidence>
<dbReference type="InterPro" id="IPR019906">
    <property type="entry name" value="Ribosomal_uL6_bac-type"/>
</dbReference>
<accession>A0A5C4S3N9</accession>
<dbReference type="GO" id="GO:0019843">
    <property type="term" value="F:rRNA binding"/>
    <property type="evidence" value="ECO:0007669"/>
    <property type="project" value="UniProtKB-UniRule"/>
</dbReference>
<dbReference type="PIRSF" id="PIRSF002162">
    <property type="entry name" value="Ribosomal_L6"/>
    <property type="match status" value="1"/>
</dbReference>
<comment type="similarity">
    <text evidence="1 6 7">Belongs to the universal ribosomal protein uL6 family.</text>
</comment>
<evidence type="ECO:0000256" key="8">
    <source>
        <dbReference type="RuleBase" id="RU003870"/>
    </source>
</evidence>
<evidence type="ECO:0000313" key="10">
    <source>
        <dbReference type="EMBL" id="TNJ37798.1"/>
    </source>
</evidence>
<dbReference type="InterPro" id="IPR000702">
    <property type="entry name" value="Ribosomal_uL6-like"/>
</dbReference>
<evidence type="ECO:0000256" key="5">
    <source>
        <dbReference type="ARBA" id="ARBA00023274"/>
    </source>
</evidence>
<dbReference type="HAMAP" id="MF_01365_B">
    <property type="entry name" value="Ribosomal_uL6_B"/>
    <property type="match status" value="1"/>
</dbReference>
<comment type="function">
    <text evidence="6 8">This protein binds to the 23S rRNA, and is important in its secondary structure. It is located near the subunit interface in the base of the L7/L12 stalk, and near the tRNA binding site of the peptidyltransferase center.</text>
</comment>
<dbReference type="GO" id="GO:0022625">
    <property type="term" value="C:cytosolic large ribosomal subunit"/>
    <property type="evidence" value="ECO:0007669"/>
    <property type="project" value="UniProtKB-UniRule"/>
</dbReference>
<dbReference type="InterPro" id="IPR036789">
    <property type="entry name" value="Ribosomal_uL6-like_a/b-dom_sf"/>
</dbReference>
<gene>
    <name evidence="6" type="primary">rplF</name>
    <name evidence="10" type="ORF">FGF68_01075</name>
</gene>
<dbReference type="EMBL" id="VDCI01000001">
    <property type="protein sequence ID" value="TNJ37798.1"/>
    <property type="molecule type" value="Genomic_DNA"/>
</dbReference>
<dbReference type="FunFam" id="3.90.930.12:FF:000002">
    <property type="entry name" value="50S ribosomal protein L6"/>
    <property type="match status" value="1"/>
</dbReference>
<protein>
    <recommendedName>
        <fullName evidence="6">Large ribosomal subunit protein uL6</fullName>
    </recommendedName>
</protein>
<organism evidence="10 11">
    <name type="scientific">Prosthecochloris vibrioformis</name>
    <name type="common">Chlorobium vibrioforme</name>
    <dbReference type="NCBI Taxonomy" id="1098"/>
    <lineage>
        <taxon>Bacteria</taxon>
        <taxon>Pseudomonadati</taxon>
        <taxon>Chlorobiota</taxon>
        <taxon>Chlorobiia</taxon>
        <taxon>Chlorobiales</taxon>
        <taxon>Chlorobiaceae</taxon>
        <taxon>Prosthecochloris</taxon>
    </lineage>
</organism>
<evidence type="ECO:0000256" key="3">
    <source>
        <dbReference type="ARBA" id="ARBA00022884"/>
    </source>
</evidence>
<evidence type="ECO:0000256" key="6">
    <source>
        <dbReference type="HAMAP-Rule" id="MF_01365"/>
    </source>
</evidence>
<dbReference type="Pfam" id="PF00347">
    <property type="entry name" value="Ribosomal_L6"/>
    <property type="match status" value="2"/>
</dbReference>
<dbReference type="PANTHER" id="PTHR11655">
    <property type="entry name" value="60S/50S RIBOSOMAL PROTEIN L6/L9"/>
    <property type="match status" value="1"/>
</dbReference>
<sequence>MSRIGKMPVKLADQAKVEIKDDVITVTGPKGELSQKLVEDVTIEIADGEARISRKDDSKRSRAMHGLYRMLVSNMVEGVTNGFTRKLLISGVGYRADMKGDLLLLTVGFSHPIYFRAPEGITVACPDTTTIEVSGIDKALVGQVAAKIRSFRKPEPYRGKGIKYMDEVVRRKEGKTAGKK</sequence>
<keyword evidence="4 6" id="KW-0689">Ribosomal protein</keyword>
<dbReference type="InterPro" id="IPR020040">
    <property type="entry name" value="Ribosomal_uL6_a/b-dom"/>
</dbReference>
<name>A0A5C4S3N9_PROVB</name>
<dbReference type="Proteomes" id="UP000309544">
    <property type="component" value="Unassembled WGS sequence"/>
</dbReference>
<dbReference type="PRINTS" id="PR00059">
    <property type="entry name" value="RIBOSOMALL6"/>
</dbReference>
<comment type="subunit">
    <text evidence="6">Part of the 50S ribosomal subunit.</text>
</comment>
<evidence type="ECO:0000256" key="1">
    <source>
        <dbReference type="ARBA" id="ARBA00009356"/>
    </source>
</evidence>
<keyword evidence="2 6" id="KW-0699">rRNA-binding</keyword>
<dbReference type="FunFam" id="3.90.930.12:FF:000001">
    <property type="entry name" value="50S ribosomal protein L6"/>
    <property type="match status" value="1"/>
</dbReference>
<keyword evidence="11" id="KW-1185">Reference proteome</keyword>
<dbReference type="RefSeq" id="WP_068867969.1">
    <property type="nucleotide sequence ID" value="NZ_VDCI01000001.1"/>
</dbReference>
<dbReference type="GO" id="GO:0003735">
    <property type="term" value="F:structural constituent of ribosome"/>
    <property type="evidence" value="ECO:0007669"/>
    <property type="project" value="UniProtKB-UniRule"/>
</dbReference>
<reference evidence="10 11" key="1">
    <citation type="submission" date="2019-05" db="EMBL/GenBank/DDBJ databases">
        <title>Draft Whole-Genome sequence of the green sulfur bacterium Prosthecochloris vibrioformis DSM 260.</title>
        <authorList>
            <person name="Meyer T.E."/>
            <person name="Kyndt J.A."/>
        </authorList>
    </citation>
    <scope>NUCLEOTIDE SEQUENCE [LARGE SCALE GENOMIC DNA]</scope>
    <source>
        <strain evidence="10 11">DSM 260</strain>
    </source>
</reference>
<proteinExistence type="inferred from homology"/>
<keyword evidence="5 6" id="KW-0687">Ribonucleoprotein</keyword>
<evidence type="ECO:0000256" key="4">
    <source>
        <dbReference type="ARBA" id="ARBA00022980"/>
    </source>
</evidence>
<dbReference type="Gene3D" id="3.90.930.12">
    <property type="entry name" value="Ribosomal protein L6, alpha-beta domain"/>
    <property type="match status" value="2"/>
</dbReference>
<dbReference type="PANTHER" id="PTHR11655:SF14">
    <property type="entry name" value="LARGE RIBOSOMAL SUBUNIT PROTEIN UL6M"/>
    <property type="match status" value="1"/>
</dbReference>
<feature type="domain" description="Large ribosomal subunit protein uL6 alpha-beta" evidence="9">
    <location>
        <begin position="15"/>
        <end position="82"/>
    </location>
</feature>
<evidence type="ECO:0000259" key="9">
    <source>
        <dbReference type="Pfam" id="PF00347"/>
    </source>
</evidence>
<keyword evidence="3 6" id="KW-0694">RNA-binding</keyword>
<dbReference type="SUPFAM" id="SSF56053">
    <property type="entry name" value="Ribosomal protein L6"/>
    <property type="match status" value="2"/>
</dbReference>
<evidence type="ECO:0000256" key="7">
    <source>
        <dbReference type="RuleBase" id="RU003869"/>
    </source>
</evidence>
<dbReference type="NCBIfam" id="TIGR03654">
    <property type="entry name" value="L6_bact"/>
    <property type="match status" value="1"/>
</dbReference>
<evidence type="ECO:0000313" key="11">
    <source>
        <dbReference type="Proteomes" id="UP000309544"/>
    </source>
</evidence>
<comment type="caution">
    <text evidence="10">The sequence shown here is derived from an EMBL/GenBank/DDBJ whole genome shotgun (WGS) entry which is preliminary data.</text>
</comment>
<dbReference type="GO" id="GO:0002181">
    <property type="term" value="P:cytoplasmic translation"/>
    <property type="evidence" value="ECO:0007669"/>
    <property type="project" value="TreeGrafter"/>
</dbReference>
<feature type="domain" description="Large ribosomal subunit protein uL6 alpha-beta" evidence="9">
    <location>
        <begin position="91"/>
        <end position="164"/>
    </location>
</feature>